<evidence type="ECO:0000256" key="4">
    <source>
        <dbReference type="PIRSR" id="PIRSR637359-2"/>
    </source>
</evidence>
<dbReference type="SUPFAM" id="SSF52540">
    <property type="entry name" value="P-loop containing nucleoside triphosphate hydrolases"/>
    <property type="match status" value="1"/>
</dbReference>
<keyword evidence="5" id="KW-1015">Disulfide bond</keyword>
<dbReference type="PANTHER" id="PTHR10605">
    <property type="entry name" value="HEPARAN SULFATE SULFOTRANSFERASE"/>
    <property type="match status" value="1"/>
</dbReference>
<keyword evidence="7" id="KW-0812">Transmembrane</keyword>
<dbReference type="Gene3D" id="3.40.50.300">
    <property type="entry name" value="P-loop containing nucleotide triphosphate hydrolases"/>
    <property type="match status" value="1"/>
</dbReference>
<protein>
    <recommendedName>
        <fullName evidence="8">Sulfotransferase domain-containing protein</fullName>
    </recommendedName>
</protein>
<reference evidence="9" key="1">
    <citation type="submission" date="2022-03" db="EMBL/GenBank/DDBJ databases">
        <authorList>
            <person name="Martin C."/>
        </authorList>
    </citation>
    <scope>NUCLEOTIDE SEQUENCE</scope>
</reference>
<evidence type="ECO:0000313" key="10">
    <source>
        <dbReference type="Proteomes" id="UP000749559"/>
    </source>
</evidence>
<keyword evidence="1" id="KW-0808">Transferase</keyword>
<evidence type="ECO:0000256" key="2">
    <source>
        <dbReference type="ARBA" id="ARBA00023180"/>
    </source>
</evidence>
<evidence type="ECO:0000256" key="7">
    <source>
        <dbReference type="SAM" id="Phobius"/>
    </source>
</evidence>
<dbReference type="Pfam" id="PF00685">
    <property type="entry name" value="Sulfotransfer_1"/>
    <property type="match status" value="1"/>
</dbReference>
<feature type="region of interest" description="Disordered" evidence="6">
    <location>
        <begin position="62"/>
        <end position="87"/>
    </location>
</feature>
<feature type="compositionally biased region" description="Basic and acidic residues" evidence="6">
    <location>
        <begin position="68"/>
        <end position="87"/>
    </location>
</feature>
<evidence type="ECO:0000256" key="3">
    <source>
        <dbReference type="PIRSR" id="PIRSR637359-1"/>
    </source>
</evidence>
<feature type="binding site" evidence="4">
    <location>
        <position position="330"/>
    </location>
    <ligand>
        <name>3'-phosphoadenylyl sulfate</name>
        <dbReference type="ChEBI" id="CHEBI:58339"/>
    </ligand>
</feature>
<accession>A0A8S4Q0H4</accession>
<dbReference type="GO" id="GO:0008467">
    <property type="term" value="F:[heparan sulfate]-glucosamine 3-sulfotransferase activity"/>
    <property type="evidence" value="ECO:0007669"/>
    <property type="project" value="TreeGrafter"/>
</dbReference>
<dbReference type="InterPro" id="IPR037359">
    <property type="entry name" value="NST/OST"/>
</dbReference>
<feature type="active site" description="For sulfotransferase activity" evidence="3">
    <location>
        <position position="142"/>
    </location>
</feature>
<feature type="transmembrane region" description="Helical" evidence="7">
    <location>
        <begin position="7"/>
        <end position="26"/>
    </location>
</feature>
<name>A0A8S4Q0H4_OWEFU</name>
<dbReference type="Proteomes" id="UP000749559">
    <property type="component" value="Unassembled WGS sequence"/>
</dbReference>
<evidence type="ECO:0000256" key="5">
    <source>
        <dbReference type="PIRSR" id="PIRSR637359-3"/>
    </source>
</evidence>
<comment type="caution">
    <text evidence="9">The sequence shown here is derived from an EMBL/GenBank/DDBJ whole genome shotgun (WGS) entry which is preliminary data.</text>
</comment>
<evidence type="ECO:0000256" key="1">
    <source>
        <dbReference type="ARBA" id="ARBA00022679"/>
    </source>
</evidence>
<organism evidence="9 10">
    <name type="scientific">Owenia fusiformis</name>
    <name type="common">Polychaete worm</name>
    <dbReference type="NCBI Taxonomy" id="6347"/>
    <lineage>
        <taxon>Eukaryota</taxon>
        <taxon>Metazoa</taxon>
        <taxon>Spiralia</taxon>
        <taxon>Lophotrochozoa</taxon>
        <taxon>Annelida</taxon>
        <taxon>Polychaeta</taxon>
        <taxon>Sedentaria</taxon>
        <taxon>Canalipalpata</taxon>
        <taxon>Sabellida</taxon>
        <taxon>Oweniida</taxon>
        <taxon>Oweniidae</taxon>
        <taxon>Owenia</taxon>
    </lineage>
</organism>
<dbReference type="OrthoDB" id="10109570at2759"/>
<evidence type="ECO:0000313" key="9">
    <source>
        <dbReference type="EMBL" id="CAH1799613.1"/>
    </source>
</evidence>
<keyword evidence="2" id="KW-0325">Glycoprotein</keyword>
<keyword evidence="10" id="KW-1185">Reference proteome</keyword>
<keyword evidence="7" id="KW-1133">Transmembrane helix</keyword>
<dbReference type="EMBL" id="CAIIXF020000011">
    <property type="protein sequence ID" value="CAH1799613.1"/>
    <property type="molecule type" value="Genomic_DNA"/>
</dbReference>
<gene>
    <name evidence="9" type="ORF">OFUS_LOCUS23600</name>
</gene>
<feature type="domain" description="Sulfotransferase" evidence="8">
    <location>
        <begin position="135"/>
        <end position="313"/>
    </location>
</feature>
<evidence type="ECO:0000256" key="6">
    <source>
        <dbReference type="SAM" id="MobiDB-lite"/>
    </source>
</evidence>
<feature type="disulfide bond" evidence="5">
    <location>
        <begin position="331"/>
        <end position="342"/>
    </location>
</feature>
<feature type="binding site" evidence="4">
    <location>
        <begin position="349"/>
        <end position="353"/>
    </location>
    <ligand>
        <name>3'-phosphoadenylyl sulfate</name>
        <dbReference type="ChEBI" id="CHEBI:58339"/>
    </ligand>
</feature>
<feature type="binding site" evidence="4">
    <location>
        <position position="225"/>
    </location>
    <ligand>
        <name>3'-phosphoadenylyl sulfate</name>
        <dbReference type="ChEBI" id="CHEBI:58339"/>
    </ligand>
</feature>
<dbReference type="AlphaFoldDB" id="A0A8S4Q0H4"/>
<proteinExistence type="predicted"/>
<dbReference type="PANTHER" id="PTHR10605:SF65">
    <property type="entry name" value="GH20068P"/>
    <property type="match status" value="1"/>
</dbReference>
<sequence>MRRRYIVAIWLVLGLTLMTILMYNIFGVSKLSNMKTTFGVSKRNNTKTTDCNCIKIRTPDEPTNITSRDTKEEKMSTHKENTDTNKAAEQRHYGEPGYVFVGTKRMNMFPKTVNQSDLDFSNYFSDAEVKKRNLVLLGGVMKCGTGTMKTFLKEHPSIRDAVGLQVFFTYNFGIQWYLKRLPKCKENEWAFTRCTNCFMNTDSLSLINNINELIGKRLKLLFIIRNPVERMISHYTQLKAGNKTLLPPIGHWIKEQISNPNTSGALQKTRYIDYFPVWYRMVGDKNILVLEHEEFVNTPWIAMQRVEKHLGLNPFFNENSFLLRKAGKYYCYKTKGPQMEECSHNPNSKGRIHVDITEKERTILRDYFRPFNERLFKFLNVRYKWE</sequence>
<feature type="binding site" evidence="4">
    <location>
        <position position="233"/>
    </location>
    <ligand>
        <name>3'-phosphoadenylyl sulfate</name>
        <dbReference type="ChEBI" id="CHEBI:58339"/>
    </ligand>
</feature>
<dbReference type="InterPro" id="IPR027417">
    <property type="entry name" value="P-loop_NTPase"/>
</dbReference>
<keyword evidence="7" id="KW-0472">Membrane</keyword>
<dbReference type="InterPro" id="IPR000863">
    <property type="entry name" value="Sulfotransferase_dom"/>
</dbReference>
<evidence type="ECO:0000259" key="8">
    <source>
        <dbReference type="Pfam" id="PF00685"/>
    </source>
</evidence>